<evidence type="ECO:0000256" key="1">
    <source>
        <dbReference type="SAM" id="MobiDB-lite"/>
    </source>
</evidence>
<feature type="region of interest" description="Disordered" evidence="1">
    <location>
        <begin position="190"/>
        <end position="246"/>
    </location>
</feature>
<comment type="caution">
    <text evidence="2">The sequence shown here is derived from an EMBL/GenBank/DDBJ whole genome shotgun (WGS) entry which is preliminary data.</text>
</comment>
<feature type="compositionally biased region" description="Basic and acidic residues" evidence="1">
    <location>
        <begin position="190"/>
        <end position="199"/>
    </location>
</feature>
<dbReference type="EMBL" id="BQNB010009465">
    <property type="protein sequence ID" value="GJS63903.1"/>
    <property type="molecule type" value="Genomic_DNA"/>
</dbReference>
<evidence type="ECO:0000313" key="2">
    <source>
        <dbReference type="EMBL" id="GJS63903.1"/>
    </source>
</evidence>
<accession>A0ABQ4XG20</accession>
<feature type="region of interest" description="Disordered" evidence="1">
    <location>
        <begin position="113"/>
        <end position="169"/>
    </location>
</feature>
<reference evidence="2" key="2">
    <citation type="submission" date="2022-01" db="EMBL/GenBank/DDBJ databases">
        <authorList>
            <person name="Yamashiro T."/>
            <person name="Shiraishi A."/>
            <person name="Satake H."/>
            <person name="Nakayama K."/>
        </authorList>
    </citation>
    <scope>NUCLEOTIDE SEQUENCE</scope>
</reference>
<feature type="compositionally biased region" description="Acidic residues" evidence="1">
    <location>
        <begin position="200"/>
        <end position="215"/>
    </location>
</feature>
<proteinExistence type="predicted"/>
<organism evidence="2 3">
    <name type="scientific">Tanacetum coccineum</name>
    <dbReference type="NCBI Taxonomy" id="301880"/>
    <lineage>
        <taxon>Eukaryota</taxon>
        <taxon>Viridiplantae</taxon>
        <taxon>Streptophyta</taxon>
        <taxon>Embryophyta</taxon>
        <taxon>Tracheophyta</taxon>
        <taxon>Spermatophyta</taxon>
        <taxon>Magnoliopsida</taxon>
        <taxon>eudicotyledons</taxon>
        <taxon>Gunneridae</taxon>
        <taxon>Pentapetalae</taxon>
        <taxon>asterids</taxon>
        <taxon>campanulids</taxon>
        <taxon>Asterales</taxon>
        <taxon>Asteraceae</taxon>
        <taxon>Asteroideae</taxon>
        <taxon>Anthemideae</taxon>
        <taxon>Anthemidinae</taxon>
        <taxon>Tanacetum</taxon>
    </lineage>
</organism>
<dbReference type="Proteomes" id="UP001151760">
    <property type="component" value="Unassembled WGS sequence"/>
</dbReference>
<name>A0ABQ4XG20_9ASTR</name>
<gene>
    <name evidence="2" type="ORF">Tco_0678467</name>
</gene>
<evidence type="ECO:0000313" key="3">
    <source>
        <dbReference type="Proteomes" id="UP001151760"/>
    </source>
</evidence>
<protein>
    <submittedName>
        <fullName evidence="2">Uncharacterized protein</fullName>
    </submittedName>
</protein>
<sequence length="384" mass="42368">MFLKYSTSQIPPKKSRGKGLQGKKTAYTPMADVDVSEESESEPARKRTASRRVVKKKVTFYLADNIIPDPDVALELCKSISLTEATEEEAARQVYAIHARIVTESVLEPARRRPSGIAFRDTSQVSKKVSSDPSQKLKGSSKGTGSIPGVPDKPTFISATSSEGTSIKPGVLDEEKVTSEENVILEWRFEQESEYSKEDQGDDEEVDWIYSDEDDEKKNDVDDDKSINLEMTDDEETDDEFAHGDEQVNDNDYKEMTNAEVEESGKCDAKISDVAKADAEKIEEIKDDAKKAELPPTSLAYLYLQILTTTPIPAQPITTESPTITTAVPESDALTVVQLRVAKLEKDVSELKKNDLSAEALTTFKSQVPIVVDNYLGSKLGDAL</sequence>
<feature type="region of interest" description="Disordered" evidence="1">
    <location>
        <begin position="1"/>
        <end position="49"/>
    </location>
</feature>
<reference evidence="2" key="1">
    <citation type="journal article" date="2022" name="Int. J. Mol. Sci.">
        <title>Draft Genome of Tanacetum Coccineum: Genomic Comparison of Closely Related Tanacetum-Family Plants.</title>
        <authorList>
            <person name="Yamashiro T."/>
            <person name="Shiraishi A."/>
            <person name="Nakayama K."/>
            <person name="Satake H."/>
        </authorList>
    </citation>
    <scope>NUCLEOTIDE SEQUENCE</scope>
</reference>
<feature type="compositionally biased region" description="Polar residues" evidence="1">
    <location>
        <begin position="121"/>
        <end position="144"/>
    </location>
</feature>
<keyword evidence="3" id="KW-1185">Reference proteome</keyword>
<feature type="compositionally biased region" description="Basic and acidic residues" evidence="1">
    <location>
        <begin position="216"/>
        <end position="227"/>
    </location>
</feature>
<feature type="compositionally biased region" description="Polar residues" evidence="1">
    <location>
        <begin position="1"/>
        <end position="10"/>
    </location>
</feature>